<dbReference type="NCBIfam" id="TIGR01212">
    <property type="entry name" value="TIGR01212 family radical SAM protein"/>
    <property type="match status" value="1"/>
</dbReference>
<dbReference type="SMART" id="SM00729">
    <property type="entry name" value="Elp3"/>
    <property type="match status" value="1"/>
</dbReference>
<dbReference type="PANTHER" id="PTHR11135:SF1">
    <property type="entry name" value="PROTEIN YHCC"/>
    <property type="match status" value="1"/>
</dbReference>
<dbReference type="InterPro" id="IPR007197">
    <property type="entry name" value="rSAM"/>
</dbReference>
<dbReference type="CDD" id="cd01335">
    <property type="entry name" value="Radical_SAM"/>
    <property type="match status" value="1"/>
</dbReference>
<gene>
    <name evidence="8" type="ORF">FAZ15_20720</name>
</gene>
<accession>A0A4U0NAH0</accession>
<dbReference type="InterPro" id="IPR039661">
    <property type="entry name" value="ELP3"/>
</dbReference>
<dbReference type="Pfam" id="PF16199">
    <property type="entry name" value="Radical_SAM_C"/>
    <property type="match status" value="1"/>
</dbReference>
<dbReference type="EMBL" id="SUME01000012">
    <property type="protein sequence ID" value="TJZ50776.1"/>
    <property type="molecule type" value="Genomic_DNA"/>
</dbReference>
<dbReference type="SFLD" id="SFLDG01086">
    <property type="entry name" value="elongater_protein-like"/>
    <property type="match status" value="1"/>
</dbReference>
<dbReference type="RefSeq" id="WP_136903285.1">
    <property type="nucleotide sequence ID" value="NZ_SUME01000012.1"/>
</dbReference>
<dbReference type="InterPro" id="IPR006638">
    <property type="entry name" value="Elp3/MiaA/NifB-like_rSAM"/>
</dbReference>
<dbReference type="GO" id="GO:0046872">
    <property type="term" value="F:metal ion binding"/>
    <property type="evidence" value="ECO:0007669"/>
    <property type="project" value="UniProtKB-KW"/>
</dbReference>
<comment type="cofactor">
    <cofactor evidence="1">
        <name>[4Fe-4S] cluster</name>
        <dbReference type="ChEBI" id="CHEBI:49883"/>
    </cofactor>
</comment>
<evidence type="ECO:0000259" key="7">
    <source>
        <dbReference type="PROSITE" id="PS51918"/>
    </source>
</evidence>
<dbReference type="SUPFAM" id="SSF102114">
    <property type="entry name" value="Radical SAM enzymes"/>
    <property type="match status" value="1"/>
</dbReference>
<dbReference type="GO" id="GO:0003824">
    <property type="term" value="F:catalytic activity"/>
    <property type="evidence" value="ECO:0007669"/>
    <property type="project" value="InterPro"/>
</dbReference>
<organism evidence="8 9">
    <name type="scientific">Sphingobacterium olei</name>
    <dbReference type="NCBI Taxonomy" id="2571155"/>
    <lineage>
        <taxon>Bacteria</taxon>
        <taxon>Pseudomonadati</taxon>
        <taxon>Bacteroidota</taxon>
        <taxon>Sphingobacteriia</taxon>
        <taxon>Sphingobacteriales</taxon>
        <taxon>Sphingobacteriaceae</taxon>
        <taxon>Sphingobacterium</taxon>
    </lineage>
</organism>
<evidence type="ECO:0000256" key="4">
    <source>
        <dbReference type="ARBA" id="ARBA00022723"/>
    </source>
</evidence>
<protein>
    <submittedName>
        <fullName evidence="8">TIGR01212 family radical SAM protein</fullName>
    </submittedName>
</protein>
<keyword evidence="5" id="KW-0408">Iron</keyword>
<keyword evidence="6" id="KW-0411">Iron-sulfur</keyword>
<sequence>MATQLDNGIKPYNHYGAYLREKYNGRRVFKVIVDGNFTCPNRDGSKGYGGCTYCNVDSFTPDTARKIPSIREQVENGIARARNSYGAEKFIIYFQPNTNTYAPAHMLKMLYDEALSIDPENTLGLSVGTRPDCLDLEKIALLESYCDRYDVDLEMGMESIYNDTLERINRGCSHDEFTNIMGLLENSPLEICVHTIFGFPWETEEMMLRYADEINKNTQIKFVKLHHLHIVEGSIMGAKYKKEPFKLFSIEEYTSFLSKFIPLLRPDIVVQRIFGIADKELLIAPNWGLPKSGIQTYIDKGMEARGVVQGSLFTPRPIAANDNL</sequence>
<dbReference type="AlphaFoldDB" id="A0A4U0NAH0"/>
<dbReference type="InterPro" id="IPR058240">
    <property type="entry name" value="rSAM_sf"/>
</dbReference>
<evidence type="ECO:0000256" key="6">
    <source>
        <dbReference type="ARBA" id="ARBA00023014"/>
    </source>
</evidence>
<dbReference type="SFLD" id="SFLDG01091">
    <property type="entry name" value="uncharacterized_CHP01210-like"/>
    <property type="match status" value="1"/>
</dbReference>
<evidence type="ECO:0000313" key="9">
    <source>
        <dbReference type="Proteomes" id="UP000306808"/>
    </source>
</evidence>
<name>A0A4U0NAH0_9SPHI</name>
<dbReference type="GO" id="GO:0051539">
    <property type="term" value="F:4 iron, 4 sulfur cluster binding"/>
    <property type="evidence" value="ECO:0007669"/>
    <property type="project" value="UniProtKB-KW"/>
</dbReference>
<dbReference type="Pfam" id="PF04055">
    <property type="entry name" value="Radical_SAM"/>
    <property type="match status" value="1"/>
</dbReference>
<dbReference type="Gene3D" id="3.80.30.20">
    <property type="entry name" value="tm_1862 like domain"/>
    <property type="match status" value="1"/>
</dbReference>
<dbReference type="InterPro" id="IPR032432">
    <property type="entry name" value="Radical_SAM_C"/>
</dbReference>
<dbReference type="InterPro" id="IPR005911">
    <property type="entry name" value="YhcC-like"/>
</dbReference>
<dbReference type="OrthoDB" id="9801689at2"/>
<feature type="domain" description="Radical SAM core" evidence="7">
    <location>
        <begin position="21"/>
        <end position="267"/>
    </location>
</feature>
<keyword evidence="9" id="KW-1185">Reference proteome</keyword>
<dbReference type="InterPro" id="IPR023404">
    <property type="entry name" value="rSAM_horseshoe"/>
</dbReference>
<keyword evidence="3" id="KW-0949">S-adenosyl-L-methionine</keyword>
<keyword evidence="4" id="KW-0479">Metal-binding</keyword>
<evidence type="ECO:0000313" key="8">
    <source>
        <dbReference type="EMBL" id="TJZ50776.1"/>
    </source>
</evidence>
<dbReference type="Proteomes" id="UP000306808">
    <property type="component" value="Unassembled WGS sequence"/>
</dbReference>
<proteinExistence type="predicted"/>
<dbReference type="PROSITE" id="PS51918">
    <property type="entry name" value="RADICAL_SAM"/>
    <property type="match status" value="1"/>
</dbReference>
<dbReference type="PANTHER" id="PTHR11135">
    <property type="entry name" value="HISTONE ACETYLTRANSFERASE-RELATED"/>
    <property type="match status" value="1"/>
</dbReference>
<evidence type="ECO:0000256" key="2">
    <source>
        <dbReference type="ARBA" id="ARBA00022485"/>
    </source>
</evidence>
<comment type="caution">
    <text evidence="8">The sequence shown here is derived from an EMBL/GenBank/DDBJ whole genome shotgun (WGS) entry which is preliminary data.</text>
</comment>
<evidence type="ECO:0000256" key="3">
    <source>
        <dbReference type="ARBA" id="ARBA00022691"/>
    </source>
</evidence>
<keyword evidence="2" id="KW-0004">4Fe-4S</keyword>
<reference evidence="8 9" key="1">
    <citation type="submission" date="2019-04" db="EMBL/GenBank/DDBJ databases">
        <title>Sphingobacterium olei sp. nov., isolated from oil-contaminated soil.</title>
        <authorList>
            <person name="Liu B."/>
        </authorList>
    </citation>
    <scope>NUCLEOTIDE SEQUENCE [LARGE SCALE GENOMIC DNA]</scope>
    <source>
        <strain evidence="8 9">HAL-9</strain>
    </source>
</reference>
<evidence type="ECO:0000256" key="5">
    <source>
        <dbReference type="ARBA" id="ARBA00023004"/>
    </source>
</evidence>
<dbReference type="SFLD" id="SFLDS00029">
    <property type="entry name" value="Radical_SAM"/>
    <property type="match status" value="1"/>
</dbReference>
<evidence type="ECO:0000256" key="1">
    <source>
        <dbReference type="ARBA" id="ARBA00001966"/>
    </source>
</evidence>